<name>A0A0D3GQD7_9ORYZ</name>
<organism evidence="6">
    <name type="scientific">Oryza barthii</name>
    <dbReference type="NCBI Taxonomy" id="65489"/>
    <lineage>
        <taxon>Eukaryota</taxon>
        <taxon>Viridiplantae</taxon>
        <taxon>Streptophyta</taxon>
        <taxon>Embryophyta</taxon>
        <taxon>Tracheophyta</taxon>
        <taxon>Spermatophyta</taxon>
        <taxon>Magnoliopsida</taxon>
        <taxon>Liliopsida</taxon>
        <taxon>Poales</taxon>
        <taxon>Poaceae</taxon>
        <taxon>BOP clade</taxon>
        <taxon>Oryzoideae</taxon>
        <taxon>Oryzeae</taxon>
        <taxon>Oryzinae</taxon>
        <taxon>Oryza</taxon>
    </lineage>
</organism>
<evidence type="ECO:0000313" key="6">
    <source>
        <dbReference type="EnsemblPlants" id="OBART07G12600.1"/>
    </source>
</evidence>
<dbReference type="GO" id="GO:0000785">
    <property type="term" value="C:chromatin"/>
    <property type="evidence" value="ECO:0007669"/>
    <property type="project" value="TreeGrafter"/>
</dbReference>
<dbReference type="Gene3D" id="3.30.40.10">
    <property type="entry name" value="Zinc/RING finger domain, C3HC4 (zinc finger)"/>
    <property type="match status" value="1"/>
</dbReference>
<sequence length="55" mass="6406">MTGSRIKITGQFKPCVHMGCFELEAFVELNQRSRWWQCPTCLKNYSLDNIIIDPS</sequence>
<proteinExistence type="predicted"/>
<protein>
    <recommendedName>
        <fullName evidence="5">SP-RING-type domain-containing protein</fullName>
    </recommendedName>
</protein>
<dbReference type="STRING" id="65489.A0A0D3GQD7"/>
<dbReference type="EnsemblPlants" id="OBART07G12600.1">
    <property type="protein sequence ID" value="OBART07G12600.1"/>
    <property type="gene ID" value="OBART07G12600"/>
</dbReference>
<keyword evidence="1" id="KW-0479">Metal-binding</keyword>
<evidence type="ECO:0000259" key="5">
    <source>
        <dbReference type="PROSITE" id="PS51044"/>
    </source>
</evidence>
<dbReference type="GO" id="GO:0016925">
    <property type="term" value="P:protein sumoylation"/>
    <property type="evidence" value="ECO:0007669"/>
    <property type="project" value="UniProtKB-ARBA"/>
</dbReference>
<dbReference type="PANTHER" id="PTHR10782:SF42">
    <property type="entry name" value="E3 SUMO-PROTEIN LIGASE SIZ2"/>
    <property type="match status" value="1"/>
</dbReference>
<dbReference type="Pfam" id="PF02891">
    <property type="entry name" value="zf-MIZ"/>
    <property type="match status" value="1"/>
</dbReference>
<dbReference type="GO" id="GO:0061665">
    <property type="term" value="F:SUMO ligase activity"/>
    <property type="evidence" value="ECO:0007669"/>
    <property type="project" value="TreeGrafter"/>
</dbReference>
<dbReference type="PaxDb" id="65489-OBART07G12600.1"/>
<dbReference type="Proteomes" id="UP000026960">
    <property type="component" value="Chromosome 7"/>
</dbReference>
<evidence type="ECO:0000256" key="4">
    <source>
        <dbReference type="PROSITE-ProRule" id="PRU00452"/>
    </source>
</evidence>
<reference evidence="6" key="2">
    <citation type="submission" date="2015-03" db="UniProtKB">
        <authorList>
            <consortium name="EnsemblPlants"/>
        </authorList>
    </citation>
    <scope>IDENTIFICATION</scope>
</reference>
<feature type="domain" description="SP-RING-type" evidence="5">
    <location>
        <begin position="1"/>
        <end position="55"/>
    </location>
</feature>
<evidence type="ECO:0000256" key="1">
    <source>
        <dbReference type="ARBA" id="ARBA00022723"/>
    </source>
</evidence>
<keyword evidence="2 4" id="KW-0863">Zinc-finger</keyword>
<keyword evidence="7" id="KW-1185">Reference proteome</keyword>
<accession>A0A0D3GQD7</accession>
<reference evidence="6" key="1">
    <citation type="journal article" date="2009" name="Rice">
        <title>De Novo Next Generation Sequencing of Plant Genomes.</title>
        <authorList>
            <person name="Rounsley S."/>
            <person name="Marri P.R."/>
            <person name="Yu Y."/>
            <person name="He R."/>
            <person name="Sisneros N."/>
            <person name="Goicoechea J.L."/>
            <person name="Lee S.J."/>
            <person name="Angelova A."/>
            <person name="Kudrna D."/>
            <person name="Luo M."/>
            <person name="Affourtit J."/>
            <person name="Desany B."/>
            <person name="Knight J."/>
            <person name="Niazi F."/>
            <person name="Egholm M."/>
            <person name="Wing R.A."/>
        </authorList>
    </citation>
    <scope>NUCLEOTIDE SEQUENCE [LARGE SCALE GENOMIC DNA]</scope>
    <source>
        <strain evidence="6">cv. IRGC 105608</strain>
    </source>
</reference>
<dbReference type="eggNOG" id="KOG2169">
    <property type="taxonomic scope" value="Eukaryota"/>
</dbReference>
<evidence type="ECO:0000313" key="7">
    <source>
        <dbReference type="Proteomes" id="UP000026960"/>
    </source>
</evidence>
<dbReference type="InterPro" id="IPR004181">
    <property type="entry name" value="Znf_MIZ"/>
</dbReference>
<keyword evidence="3" id="KW-0862">Zinc</keyword>
<dbReference type="AlphaFoldDB" id="A0A0D3GQD7"/>
<dbReference type="HOGENOM" id="CLU_3035546_0_0_1"/>
<dbReference type="PANTHER" id="PTHR10782">
    <property type="entry name" value="ZINC FINGER MIZ DOMAIN-CONTAINING PROTEIN"/>
    <property type="match status" value="1"/>
</dbReference>
<dbReference type="PROSITE" id="PS51044">
    <property type="entry name" value="ZF_SP_RING"/>
    <property type="match status" value="1"/>
</dbReference>
<dbReference type="InterPro" id="IPR013083">
    <property type="entry name" value="Znf_RING/FYVE/PHD"/>
</dbReference>
<dbReference type="GO" id="GO:0008270">
    <property type="term" value="F:zinc ion binding"/>
    <property type="evidence" value="ECO:0007669"/>
    <property type="project" value="UniProtKB-KW"/>
</dbReference>
<evidence type="ECO:0000256" key="2">
    <source>
        <dbReference type="ARBA" id="ARBA00022771"/>
    </source>
</evidence>
<dbReference type="Gramene" id="OBART07G12600.1">
    <property type="protein sequence ID" value="OBART07G12600.1"/>
    <property type="gene ID" value="OBART07G12600"/>
</dbReference>
<evidence type="ECO:0000256" key="3">
    <source>
        <dbReference type="ARBA" id="ARBA00022833"/>
    </source>
</evidence>